<evidence type="ECO:0000313" key="3">
    <source>
        <dbReference type="EMBL" id="MBK0420694.1"/>
    </source>
</evidence>
<comment type="caution">
    <text evidence="3">The sequence shown here is derived from an EMBL/GenBank/DDBJ whole genome shotgun (WGS) entry which is preliminary data.</text>
</comment>
<feature type="transmembrane region" description="Helical" evidence="1">
    <location>
        <begin position="48"/>
        <end position="67"/>
    </location>
</feature>
<proteinExistence type="predicted"/>
<dbReference type="InterPro" id="IPR007065">
    <property type="entry name" value="HPP"/>
</dbReference>
<dbReference type="Pfam" id="PF04982">
    <property type="entry name" value="TM_HPP"/>
    <property type="match status" value="1"/>
</dbReference>
<feature type="transmembrane region" description="Helical" evidence="1">
    <location>
        <begin position="79"/>
        <end position="110"/>
    </location>
</feature>
<dbReference type="Proteomes" id="UP000618733">
    <property type="component" value="Unassembled WGS sequence"/>
</dbReference>
<evidence type="ECO:0000259" key="2">
    <source>
        <dbReference type="Pfam" id="PF04982"/>
    </source>
</evidence>
<evidence type="ECO:0000256" key="1">
    <source>
        <dbReference type="SAM" id="Phobius"/>
    </source>
</evidence>
<gene>
    <name evidence="3" type="ORF">JD292_01185</name>
</gene>
<reference evidence="3" key="1">
    <citation type="submission" date="2020-12" db="EMBL/GenBank/DDBJ databases">
        <title>Leucobacter sp. CAS2, isolated from Chromium sludge.</title>
        <authorList>
            <person name="Xu Z."/>
        </authorList>
    </citation>
    <scope>NUCLEOTIDE SEQUENCE</scope>
    <source>
        <strain evidence="3">CSA2</strain>
    </source>
</reference>
<keyword evidence="4" id="KW-1185">Reference proteome</keyword>
<feature type="transmembrane region" description="Helical" evidence="1">
    <location>
        <begin position="21"/>
        <end position="42"/>
    </location>
</feature>
<dbReference type="RefSeq" id="WP_200130898.1">
    <property type="nucleotide sequence ID" value="NZ_JAEHOI010000001.1"/>
</dbReference>
<organism evidence="3 4">
    <name type="scientific">Leucobacter edaphi</name>
    <dbReference type="NCBI Taxonomy" id="2796472"/>
    <lineage>
        <taxon>Bacteria</taxon>
        <taxon>Bacillati</taxon>
        <taxon>Actinomycetota</taxon>
        <taxon>Actinomycetes</taxon>
        <taxon>Micrococcales</taxon>
        <taxon>Microbacteriaceae</taxon>
        <taxon>Leucobacter</taxon>
    </lineage>
</organism>
<accession>A0A934UVL5</accession>
<dbReference type="PANTHER" id="PTHR33741">
    <property type="entry name" value="TRANSMEMBRANE PROTEIN DDB_G0269096-RELATED"/>
    <property type="match status" value="1"/>
</dbReference>
<dbReference type="AlphaFoldDB" id="A0A934UVL5"/>
<dbReference type="InterPro" id="IPR058581">
    <property type="entry name" value="TM_HPP"/>
</dbReference>
<evidence type="ECO:0000313" key="4">
    <source>
        <dbReference type="Proteomes" id="UP000618733"/>
    </source>
</evidence>
<dbReference type="EMBL" id="JAEHOI010000001">
    <property type="protein sequence ID" value="MBK0420694.1"/>
    <property type="molecule type" value="Genomic_DNA"/>
</dbReference>
<keyword evidence="1" id="KW-1133">Transmembrane helix</keyword>
<keyword evidence="1" id="KW-0472">Membrane</keyword>
<name>A0A934UVL5_9MICO</name>
<protein>
    <submittedName>
        <fullName evidence="3">HPP family protein</fullName>
    </submittedName>
</protein>
<keyword evidence="1" id="KW-0812">Transmembrane</keyword>
<sequence length="166" mass="16624">MLQSLRTSLASRAPARLPARILALATLTATAALLSLVGIGLLSGTALLIPPMAASMALIAGAPALPLSQPRHVIGGQVISAIIGVSVGLISNSPWAAAVAGGVSIGAMLLTRTSHSPAAATAVIGATIGNGQLGFIGCVVAASIVLVIFGRVQSILTRIPYPSYWW</sequence>
<dbReference type="PANTHER" id="PTHR33741:SF5">
    <property type="entry name" value="TRANSMEMBRANE PROTEIN DDB_G0269096-RELATED"/>
    <property type="match status" value="1"/>
</dbReference>
<feature type="transmembrane region" description="Helical" evidence="1">
    <location>
        <begin position="122"/>
        <end position="149"/>
    </location>
</feature>
<feature type="domain" description="HPP transmembrane region" evidence="2">
    <location>
        <begin position="18"/>
        <end position="161"/>
    </location>
</feature>